<reference evidence="1" key="1">
    <citation type="submission" date="2023-03" db="EMBL/GenBank/DDBJ databases">
        <title>Massive genome expansion in bonnet fungi (Mycena s.s.) driven by repeated elements and novel gene families across ecological guilds.</title>
        <authorList>
            <consortium name="Lawrence Berkeley National Laboratory"/>
            <person name="Harder C.B."/>
            <person name="Miyauchi S."/>
            <person name="Viragh M."/>
            <person name="Kuo A."/>
            <person name="Thoen E."/>
            <person name="Andreopoulos B."/>
            <person name="Lu D."/>
            <person name="Skrede I."/>
            <person name="Drula E."/>
            <person name="Henrissat B."/>
            <person name="Morin E."/>
            <person name="Kohler A."/>
            <person name="Barry K."/>
            <person name="LaButti K."/>
            <person name="Morin E."/>
            <person name="Salamov A."/>
            <person name="Lipzen A."/>
            <person name="Mereny Z."/>
            <person name="Hegedus B."/>
            <person name="Baldrian P."/>
            <person name="Stursova M."/>
            <person name="Weitz H."/>
            <person name="Taylor A."/>
            <person name="Grigoriev I.V."/>
            <person name="Nagy L.G."/>
            <person name="Martin F."/>
            <person name="Kauserud H."/>
        </authorList>
    </citation>
    <scope>NUCLEOTIDE SEQUENCE</scope>
    <source>
        <strain evidence="1">CBHHK188m</strain>
    </source>
</reference>
<accession>A0AAD7K7Z9</accession>
<organism evidence="1 2">
    <name type="scientific">Mycena maculata</name>
    <dbReference type="NCBI Taxonomy" id="230809"/>
    <lineage>
        <taxon>Eukaryota</taxon>
        <taxon>Fungi</taxon>
        <taxon>Dikarya</taxon>
        <taxon>Basidiomycota</taxon>
        <taxon>Agaricomycotina</taxon>
        <taxon>Agaricomycetes</taxon>
        <taxon>Agaricomycetidae</taxon>
        <taxon>Agaricales</taxon>
        <taxon>Marasmiineae</taxon>
        <taxon>Mycenaceae</taxon>
        <taxon>Mycena</taxon>
    </lineage>
</organism>
<evidence type="ECO:0000313" key="1">
    <source>
        <dbReference type="EMBL" id="KAJ7777549.1"/>
    </source>
</evidence>
<dbReference type="AlphaFoldDB" id="A0AAD7K7Z9"/>
<dbReference type="Proteomes" id="UP001215280">
    <property type="component" value="Unassembled WGS sequence"/>
</dbReference>
<protein>
    <submittedName>
        <fullName evidence="1">Uncharacterized protein</fullName>
    </submittedName>
</protein>
<comment type="caution">
    <text evidence="1">The sequence shown here is derived from an EMBL/GenBank/DDBJ whole genome shotgun (WGS) entry which is preliminary data.</text>
</comment>
<dbReference type="EMBL" id="JARJLG010000010">
    <property type="protein sequence ID" value="KAJ7777549.1"/>
    <property type="molecule type" value="Genomic_DNA"/>
</dbReference>
<name>A0AAD7K7Z9_9AGAR</name>
<gene>
    <name evidence="1" type="ORF">DFH07DRAFT_936631</name>
</gene>
<proteinExistence type="predicted"/>
<keyword evidence="2" id="KW-1185">Reference proteome</keyword>
<sequence length="229" mass="24615">MHIHWQEQRNNGNLLIETSATWYGRMLESDLQLGNVDSDLSVASFADLEMPLSPKHIRKHIEMYLFERQPTPPAGLSASIALAVLSFRFAKGGTDGKHGIPMGGAGMLHTTWLYRDHSEMESLLPQVEHPTDENLRRAGSPSKSPVCAGTSAPHEAGAVCGGVEMFVSYRGGFCEGEHDAAGGGREPGRCAARGDVGLLPRECTAIIGLEGVERSGARRAREVLGAVRA</sequence>
<evidence type="ECO:0000313" key="2">
    <source>
        <dbReference type="Proteomes" id="UP001215280"/>
    </source>
</evidence>